<organism evidence="1">
    <name type="scientific">Pseudoalteromonas phage B8b</name>
    <dbReference type="NCBI Taxonomy" id="1506997"/>
    <lineage>
        <taxon>Viruses</taxon>
        <taxon>Duplodnaviria</taxon>
        <taxon>Heunggongvirae</taxon>
        <taxon>Uroviricota</taxon>
        <taxon>Caudoviricetes</taxon>
    </lineage>
</organism>
<name>A0A076G8T2_9CAUD</name>
<proteinExistence type="predicted"/>
<protein>
    <submittedName>
        <fullName evidence="1">Uncharacterized protein</fullName>
    </submittedName>
</protein>
<accession>A0A076G8T2</accession>
<reference evidence="1" key="1">
    <citation type="journal article" date="2015" name="PLoS ONE">
        <title>Life-style and genome structure of marine pseudoalteromonas siphovirus b8b isolated from the northwestern mediterranean sea.</title>
        <authorList>
            <person name="Lara E."/>
            <person name="Holmfeldt K."/>
            <person name="Solonenko N."/>
            <person name="Sa E.L."/>
            <person name="Ignacio-Espinoza J.C."/>
            <person name="Cornejo-Castillo F.M."/>
            <person name="Verberkmoes N.C."/>
            <person name="Vaque D."/>
            <person name="Sullivan M.B."/>
            <person name="Acinas S.G."/>
        </authorList>
    </citation>
    <scope>NUCLEOTIDE SEQUENCE [LARGE SCALE GENOMIC DNA]</scope>
</reference>
<dbReference type="EMBL" id="KM000061">
    <property type="protein sequence ID" value="AII30177.1"/>
    <property type="molecule type" value="Genomic_DNA"/>
</dbReference>
<sequence length="98" mass="11209">MGAITMSKYAIIPQEQWVDELVERFPDAPLIQNHRVLVLADKETEQLKSDYAGRGIVELSSSSEIIEHIQGGLKPWVILQVEPLREVMQHFNPPIDFK</sequence>
<evidence type="ECO:0000313" key="1">
    <source>
        <dbReference type="EMBL" id="AII30177.1"/>
    </source>
</evidence>